<dbReference type="Gene3D" id="2.40.10.220">
    <property type="entry name" value="predicted glycosyltransferase like domains"/>
    <property type="match status" value="1"/>
</dbReference>
<sequence>MMDKLKVNDKIEVEFKSDKYPDIYLSKVADFVDAGIVITGLYKHGTPLAVKKGDKINVYFTTERAAYEFESVVLQRIKKPIYFILIKEPKELKRIQRRDYFRLELDKIMKVHKEKKDGSVMKKEAHLLDISGGGVQIKAKEEFAEGDIIKLSFGSLLNMSELIKGKIVRKSKDDFETYRYGVEFVDINAGEREKIIQWIFSLQRQLRKKGLGQ</sequence>
<evidence type="ECO:0000313" key="3">
    <source>
        <dbReference type="EMBL" id="SDF59138.1"/>
    </source>
</evidence>
<dbReference type="Pfam" id="PF12945">
    <property type="entry name" value="PilZNR"/>
    <property type="match status" value="1"/>
</dbReference>
<evidence type="ECO:0000259" key="1">
    <source>
        <dbReference type="Pfam" id="PF07238"/>
    </source>
</evidence>
<reference evidence="5 6" key="1">
    <citation type="submission" date="2016-10" db="EMBL/GenBank/DDBJ databases">
        <authorList>
            <person name="Varghese N."/>
            <person name="Submissions S."/>
        </authorList>
    </citation>
    <scope>NUCLEOTIDE SEQUENCE [LARGE SCALE GENOMIC DNA]</scope>
    <source>
        <strain evidence="3 6">WG2</strain>
        <strain evidence="4 5">WG5</strain>
    </source>
</reference>
<organism evidence="4 5">
    <name type="scientific">Halanaerobium congolense</name>
    <dbReference type="NCBI Taxonomy" id="54121"/>
    <lineage>
        <taxon>Bacteria</taxon>
        <taxon>Bacillati</taxon>
        <taxon>Bacillota</taxon>
        <taxon>Clostridia</taxon>
        <taxon>Halanaerobiales</taxon>
        <taxon>Halanaerobiaceae</taxon>
        <taxon>Halanaerobium</taxon>
    </lineage>
</organism>
<gene>
    <name evidence="3" type="ORF">SAMN04488598_11625</name>
    <name evidence="4" type="ORF">SAMN04515652_11626</name>
</gene>
<proteinExistence type="predicted"/>
<keyword evidence="4" id="KW-0969">Cilium</keyword>
<dbReference type="EMBL" id="FNBJ01000016">
    <property type="protein sequence ID" value="SDF59138.1"/>
    <property type="molecule type" value="Genomic_DNA"/>
</dbReference>
<dbReference type="GO" id="GO:0035438">
    <property type="term" value="F:cyclic-di-GMP binding"/>
    <property type="evidence" value="ECO:0007669"/>
    <property type="project" value="InterPro"/>
</dbReference>
<feature type="domain" description="Type III secretion system flagellar brake protein YcgR PilZN" evidence="2">
    <location>
        <begin position="6"/>
        <end position="89"/>
    </location>
</feature>
<evidence type="ECO:0000313" key="5">
    <source>
        <dbReference type="Proteomes" id="UP000198612"/>
    </source>
</evidence>
<dbReference type="EMBL" id="FOHG01000016">
    <property type="protein sequence ID" value="SET00161.1"/>
    <property type="molecule type" value="Genomic_DNA"/>
</dbReference>
<name>A0A1I0B046_9FIRM</name>
<evidence type="ECO:0000259" key="2">
    <source>
        <dbReference type="Pfam" id="PF12945"/>
    </source>
</evidence>
<dbReference type="Proteomes" id="UP000199519">
    <property type="component" value="Unassembled WGS sequence"/>
</dbReference>
<dbReference type="SUPFAM" id="SSF141371">
    <property type="entry name" value="PilZ domain-like"/>
    <property type="match status" value="1"/>
</dbReference>
<keyword evidence="6" id="KW-1185">Reference proteome</keyword>
<accession>A0A1I0B046</accession>
<dbReference type="AlphaFoldDB" id="A0A1I0B046"/>
<keyword evidence="4" id="KW-0282">Flagellum</keyword>
<protein>
    <submittedName>
        <fullName evidence="4">C-di-GMP-binding flagellar brake protein YcgR, contains PilZNR and PilZ domains</fullName>
    </submittedName>
</protein>
<evidence type="ECO:0000313" key="6">
    <source>
        <dbReference type="Proteomes" id="UP000199519"/>
    </source>
</evidence>
<dbReference type="Pfam" id="PF07238">
    <property type="entry name" value="PilZ"/>
    <property type="match status" value="1"/>
</dbReference>
<dbReference type="InterPro" id="IPR009875">
    <property type="entry name" value="PilZ_domain"/>
</dbReference>
<dbReference type="InterPro" id="IPR009926">
    <property type="entry name" value="T3SS_YcgR_PilZN"/>
</dbReference>
<evidence type="ECO:0000313" key="4">
    <source>
        <dbReference type="EMBL" id="SET00161.1"/>
    </source>
</evidence>
<dbReference type="Proteomes" id="UP000198612">
    <property type="component" value="Unassembled WGS sequence"/>
</dbReference>
<keyword evidence="4" id="KW-0966">Cell projection</keyword>
<feature type="domain" description="PilZ" evidence="1">
    <location>
        <begin position="96"/>
        <end position="200"/>
    </location>
</feature>